<dbReference type="InterPro" id="IPR000873">
    <property type="entry name" value="AMP-dep_synth/lig_dom"/>
</dbReference>
<dbReference type="SUPFAM" id="SSF56801">
    <property type="entry name" value="Acetyl-CoA synthetase-like"/>
    <property type="match status" value="1"/>
</dbReference>
<evidence type="ECO:0000313" key="3">
    <source>
        <dbReference type="EMBL" id="RFB06295.1"/>
    </source>
</evidence>
<evidence type="ECO:0000259" key="1">
    <source>
        <dbReference type="Pfam" id="PF00501"/>
    </source>
</evidence>
<sequence>MLGYMMDTPLLTTDLLRHGLRNSPDQQIVSRLVEGGIHSYSFREAGARIAQLAHALKAMGIEEGDRVGVMAWNTYRQLELYYAVAGIGAVCHTINPRLGPENAAYVMNHAGDKVVFYDETFKPLAEGLAPHLPKVERYIAMSPGNEEVPADFAGKPVSVQDDLMKGLPEEYDWPSFDENTSCGMCYTSGTTGKPKGVVYTHRSQVLHALVTSLPSVVGFAPDEPVMAVVPMFHVNAWGLPFSALLGGTKLVLPGPGLDAPRLYDMIEETGTAYSLGVPTLWLNLLKHVEDNGFKFSTLKYVLSGGSALSERIIRGFERLGVRVRQGWGMTEMSPVGTTNFEEEGFFDLPEDERIKKQLQQGKPVPLVDMRIVSPTGEVLPHDGETDGHLQVRGPWVLSEYYLHDEPTLTADGWFDTGDVAVIHKDGRMQITDRAKDAIKSGGEWLSTIEIENAALSHPDVENAAVIGMPHPKWQERPLLIVQMDIHAKATPEDVLQFTRDRLPKISWPDDIKVVKNIPLGATGKVLKTELRKTFADYKLPTAS</sequence>
<proteinExistence type="predicted"/>
<keyword evidence="4" id="KW-1185">Reference proteome</keyword>
<feature type="domain" description="AMP-dependent synthetase/ligase" evidence="1">
    <location>
        <begin position="21"/>
        <end position="401"/>
    </location>
</feature>
<protein>
    <submittedName>
        <fullName evidence="3">Long-chain-fatty-acid--CoA ligase</fullName>
    </submittedName>
</protein>
<dbReference type="Pfam" id="PF13193">
    <property type="entry name" value="AMP-binding_C"/>
    <property type="match status" value="1"/>
</dbReference>
<dbReference type="PROSITE" id="PS00455">
    <property type="entry name" value="AMP_BINDING"/>
    <property type="match status" value="1"/>
</dbReference>
<dbReference type="GO" id="GO:0016877">
    <property type="term" value="F:ligase activity, forming carbon-sulfur bonds"/>
    <property type="evidence" value="ECO:0007669"/>
    <property type="project" value="UniProtKB-ARBA"/>
</dbReference>
<dbReference type="InterPro" id="IPR025110">
    <property type="entry name" value="AMP-bd_C"/>
</dbReference>
<dbReference type="InParanoid" id="A0A371RLF5"/>
<comment type="caution">
    <text evidence="3">The sequence shown here is derived from an EMBL/GenBank/DDBJ whole genome shotgun (WGS) entry which is preliminary data.</text>
</comment>
<feature type="domain" description="AMP-binding enzyme C-terminal" evidence="2">
    <location>
        <begin position="449"/>
        <end position="524"/>
    </location>
</feature>
<accession>A0A371RLF5</accession>
<organism evidence="3 4">
    <name type="scientific">Parvularcula marina</name>
    <dbReference type="NCBI Taxonomy" id="2292771"/>
    <lineage>
        <taxon>Bacteria</taxon>
        <taxon>Pseudomonadati</taxon>
        <taxon>Pseudomonadota</taxon>
        <taxon>Alphaproteobacteria</taxon>
        <taxon>Parvularculales</taxon>
        <taxon>Parvularculaceae</taxon>
        <taxon>Parvularcula</taxon>
    </lineage>
</organism>
<dbReference type="OrthoDB" id="9803968at2"/>
<dbReference type="PANTHER" id="PTHR43767:SF11">
    <property type="entry name" value="MEDIUM-CHAIN-FATTY-ACID--COA LIGASE"/>
    <property type="match status" value="1"/>
</dbReference>
<name>A0A371RLF5_9PROT</name>
<dbReference type="AlphaFoldDB" id="A0A371RLF5"/>
<dbReference type="Gene3D" id="3.40.50.12780">
    <property type="entry name" value="N-terminal domain of ligase-like"/>
    <property type="match status" value="1"/>
</dbReference>
<evidence type="ECO:0000313" key="4">
    <source>
        <dbReference type="Proteomes" id="UP000264589"/>
    </source>
</evidence>
<dbReference type="EMBL" id="QUQO01000001">
    <property type="protein sequence ID" value="RFB06295.1"/>
    <property type="molecule type" value="Genomic_DNA"/>
</dbReference>
<dbReference type="PANTHER" id="PTHR43767">
    <property type="entry name" value="LONG-CHAIN-FATTY-ACID--COA LIGASE"/>
    <property type="match status" value="1"/>
</dbReference>
<evidence type="ECO:0000259" key="2">
    <source>
        <dbReference type="Pfam" id="PF13193"/>
    </source>
</evidence>
<dbReference type="Proteomes" id="UP000264589">
    <property type="component" value="Unassembled WGS sequence"/>
</dbReference>
<dbReference type="Gene3D" id="3.30.300.30">
    <property type="match status" value="1"/>
</dbReference>
<dbReference type="InterPro" id="IPR020845">
    <property type="entry name" value="AMP-binding_CS"/>
</dbReference>
<dbReference type="Pfam" id="PF00501">
    <property type="entry name" value="AMP-binding"/>
    <property type="match status" value="1"/>
</dbReference>
<dbReference type="NCBIfam" id="NF004837">
    <property type="entry name" value="PRK06187.1"/>
    <property type="match status" value="1"/>
</dbReference>
<keyword evidence="3" id="KW-0436">Ligase</keyword>
<dbReference type="CDD" id="cd12119">
    <property type="entry name" value="ttLC_FACS_AlkK_like"/>
    <property type="match status" value="1"/>
</dbReference>
<dbReference type="InterPro" id="IPR050237">
    <property type="entry name" value="ATP-dep_AMP-bd_enzyme"/>
</dbReference>
<gene>
    <name evidence="3" type="ORF">DX908_00950</name>
</gene>
<dbReference type="RefSeq" id="WP_116392930.1">
    <property type="nucleotide sequence ID" value="NZ_QUQO01000001.1"/>
</dbReference>
<reference evidence="3 4" key="1">
    <citation type="submission" date="2018-08" db="EMBL/GenBank/DDBJ databases">
        <title>Parvularcula sp. SM1705, isolated from surface water of the South Sea China.</title>
        <authorList>
            <person name="Sun L."/>
        </authorList>
    </citation>
    <scope>NUCLEOTIDE SEQUENCE [LARGE SCALE GENOMIC DNA]</scope>
    <source>
        <strain evidence="3 4">SM1705</strain>
    </source>
</reference>
<dbReference type="InterPro" id="IPR042099">
    <property type="entry name" value="ANL_N_sf"/>
</dbReference>
<dbReference type="InterPro" id="IPR045851">
    <property type="entry name" value="AMP-bd_C_sf"/>
</dbReference>